<protein>
    <submittedName>
        <fullName evidence="8">BTB/POZ domain-containing protein At5g17580-like</fullName>
    </submittedName>
</protein>
<dbReference type="InterPro" id="IPR000210">
    <property type="entry name" value="BTB/POZ_dom"/>
</dbReference>
<dbReference type="Proteomes" id="UP001652660">
    <property type="component" value="Chromosome 5e"/>
</dbReference>
<name>A0A6P6SCS3_COFAR</name>
<sequence>MATGQFIDSATRKSKSKASSEVQLCVDGVPFTLDRELLASKSSKLAVLLKDHPSEDLTNVLRDAPADPETFELVARFCHGYEINLSTENVTHVACLAHYLGMTESHCTNNLFSKALDFFEHQVVSSWNKSIRALKAAEDILQQAADLGLVGACVESIILKALEHPHLLGESFKDLTSNDEGEDNENYFRLNVRRKLFALEWKSEDLSILSLRLYEPIIGAMIEREIPAEYIAAAVCQYAKKWVLFSMKEGDDGSIYKKSIQREIIEAVERMLPNARGLIPCALLFEMLRSAIALDASNECRNGFEIRIGKQLDQATVKDLLIPSQGYAKEERYDTECVRRLMKNFYRNYTGKDGHELITVAELIENFLIEIASDIDLKMSTFISLADFSLAASRGILQNSDGMYRAIDIYLDKHRYLTESEREEVCHLLDCSKMSPEACLHASRNERLPVRVMVQVLFAVQLQMRETMPKEIKGSEEGRLFLKGAEEEEEEEEAATRGCNSEEEVIKAEMEKMSSKVLELERECDMMRREILNGSCRKARKGKVNMWKEMKRKLGCITSMHDCNCHVKKKKVHPK</sequence>
<evidence type="ECO:0000259" key="5">
    <source>
        <dbReference type="PROSITE" id="PS50097"/>
    </source>
</evidence>
<dbReference type="OrthoDB" id="1878376at2759"/>
<dbReference type="PANTHER" id="PTHR32370">
    <property type="entry name" value="OS12G0117600 PROTEIN"/>
    <property type="match status" value="1"/>
</dbReference>
<feature type="domain" description="NPH3" evidence="6">
    <location>
        <begin position="200"/>
        <end position="463"/>
    </location>
</feature>
<reference evidence="8" key="2">
    <citation type="submission" date="2025-08" db="UniProtKB">
        <authorList>
            <consortium name="RefSeq"/>
        </authorList>
    </citation>
    <scope>IDENTIFICATION</scope>
    <source>
        <tissue evidence="8">Leaves</tissue>
    </source>
</reference>
<evidence type="ECO:0000256" key="3">
    <source>
        <dbReference type="PROSITE-ProRule" id="PRU00982"/>
    </source>
</evidence>
<evidence type="ECO:0000256" key="1">
    <source>
        <dbReference type="ARBA" id="ARBA00004906"/>
    </source>
</evidence>
<evidence type="ECO:0000256" key="4">
    <source>
        <dbReference type="SAM" id="Coils"/>
    </source>
</evidence>
<feature type="coiled-coil region" evidence="4">
    <location>
        <begin position="503"/>
        <end position="530"/>
    </location>
</feature>
<dbReference type="InterPro" id="IPR011333">
    <property type="entry name" value="SKP1/BTB/POZ_sf"/>
</dbReference>
<dbReference type="UniPathway" id="UPA00143"/>
<accession>A0A6P6SCS3</accession>
<evidence type="ECO:0000313" key="7">
    <source>
        <dbReference type="Proteomes" id="UP001652660"/>
    </source>
</evidence>
<reference evidence="7" key="1">
    <citation type="journal article" date="2025" name="Foods">
        <title>Unveiling the Microbial Signatures of Arabica Coffee Cherries: Insights into Ripeness Specific Diversity, Functional Traits, and Implications for Quality and Safety.</title>
        <authorList>
            <consortium name="RefSeq"/>
            <person name="Tenea G.N."/>
            <person name="Cifuentes V."/>
            <person name="Reyes P."/>
            <person name="Cevallos-Vallejos M."/>
        </authorList>
    </citation>
    <scope>NUCLEOTIDE SEQUENCE [LARGE SCALE GENOMIC DNA]</scope>
</reference>
<proteinExistence type="inferred from homology"/>
<keyword evidence="2" id="KW-0833">Ubl conjugation pathway</keyword>
<comment type="pathway">
    <text evidence="1">Protein modification; protein ubiquitination.</text>
</comment>
<dbReference type="Pfam" id="PF03000">
    <property type="entry name" value="NPH3"/>
    <property type="match status" value="1"/>
</dbReference>
<organism evidence="7 8">
    <name type="scientific">Coffea arabica</name>
    <name type="common">Arabian coffee</name>
    <dbReference type="NCBI Taxonomy" id="13443"/>
    <lineage>
        <taxon>Eukaryota</taxon>
        <taxon>Viridiplantae</taxon>
        <taxon>Streptophyta</taxon>
        <taxon>Embryophyta</taxon>
        <taxon>Tracheophyta</taxon>
        <taxon>Spermatophyta</taxon>
        <taxon>Magnoliopsida</taxon>
        <taxon>eudicotyledons</taxon>
        <taxon>Gunneridae</taxon>
        <taxon>Pentapetalae</taxon>
        <taxon>asterids</taxon>
        <taxon>lamiids</taxon>
        <taxon>Gentianales</taxon>
        <taxon>Rubiaceae</taxon>
        <taxon>Ixoroideae</taxon>
        <taxon>Gardenieae complex</taxon>
        <taxon>Bertiereae - Coffeeae clade</taxon>
        <taxon>Coffeeae</taxon>
        <taxon>Coffea</taxon>
    </lineage>
</organism>
<dbReference type="SMART" id="SM00225">
    <property type="entry name" value="BTB"/>
    <property type="match status" value="1"/>
</dbReference>
<dbReference type="AlphaFoldDB" id="A0A6P6SCS3"/>
<dbReference type="GO" id="GO:0016567">
    <property type="term" value="P:protein ubiquitination"/>
    <property type="evidence" value="ECO:0007669"/>
    <property type="project" value="UniProtKB-UniPathway"/>
</dbReference>
<keyword evidence="7" id="KW-1185">Reference proteome</keyword>
<evidence type="ECO:0000313" key="8">
    <source>
        <dbReference type="RefSeq" id="XP_027063988.2"/>
    </source>
</evidence>
<dbReference type="InterPro" id="IPR043454">
    <property type="entry name" value="NPH3/RPT2-like"/>
</dbReference>
<comment type="similarity">
    <text evidence="3">Belongs to the NPH3 family.</text>
</comment>
<dbReference type="Gene3D" id="3.30.710.10">
    <property type="entry name" value="Potassium Channel Kv1.1, Chain A"/>
    <property type="match status" value="1"/>
</dbReference>
<keyword evidence="4" id="KW-0175">Coiled coil</keyword>
<dbReference type="PROSITE" id="PS51649">
    <property type="entry name" value="NPH3"/>
    <property type="match status" value="1"/>
</dbReference>
<dbReference type="SUPFAM" id="SSF54695">
    <property type="entry name" value="POZ domain"/>
    <property type="match status" value="1"/>
</dbReference>
<feature type="domain" description="BTB" evidence="5">
    <location>
        <begin position="20"/>
        <end position="87"/>
    </location>
</feature>
<dbReference type="Pfam" id="PF00651">
    <property type="entry name" value="BTB"/>
    <property type="match status" value="1"/>
</dbReference>
<gene>
    <name evidence="8" type="primary">LOC113690336</name>
</gene>
<evidence type="ECO:0000256" key="2">
    <source>
        <dbReference type="ARBA" id="ARBA00022786"/>
    </source>
</evidence>
<dbReference type="RefSeq" id="XP_027063988.2">
    <property type="nucleotide sequence ID" value="XM_027208187.2"/>
</dbReference>
<dbReference type="InterPro" id="IPR027356">
    <property type="entry name" value="NPH3_dom"/>
</dbReference>
<evidence type="ECO:0000259" key="6">
    <source>
        <dbReference type="PROSITE" id="PS51649"/>
    </source>
</evidence>
<dbReference type="GeneID" id="113690336"/>
<dbReference type="PROSITE" id="PS50097">
    <property type="entry name" value="BTB"/>
    <property type="match status" value="1"/>
</dbReference>